<feature type="region of interest" description="Disordered" evidence="1">
    <location>
        <begin position="1"/>
        <end position="105"/>
    </location>
</feature>
<dbReference type="RefSeq" id="XP_013272352.1">
    <property type="nucleotide sequence ID" value="XM_013416898.1"/>
</dbReference>
<dbReference type="HOGENOM" id="CLU_587972_0_0_1"/>
<dbReference type="Proteomes" id="UP000053617">
    <property type="component" value="Unassembled WGS sequence"/>
</dbReference>
<feature type="region of interest" description="Disordered" evidence="1">
    <location>
        <begin position="223"/>
        <end position="249"/>
    </location>
</feature>
<reference evidence="2 3" key="1">
    <citation type="submission" date="2015-01" db="EMBL/GenBank/DDBJ databases">
        <title>The Genome Sequence of Rhinocladiella mackenzie CBS 650.93.</title>
        <authorList>
            <consortium name="The Broad Institute Genomics Platform"/>
            <person name="Cuomo C."/>
            <person name="de Hoog S."/>
            <person name="Gorbushina A."/>
            <person name="Stielow B."/>
            <person name="Teixiera M."/>
            <person name="Abouelleil A."/>
            <person name="Chapman S.B."/>
            <person name="Priest M."/>
            <person name="Young S.K."/>
            <person name="Wortman J."/>
            <person name="Nusbaum C."/>
            <person name="Birren B."/>
        </authorList>
    </citation>
    <scope>NUCLEOTIDE SEQUENCE [LARGE SCALE GENOMIC DNA]</scope>
    <source>
        <strain evidence="2 3">CBS 650.93</strain>
    </source>
</reference>
<proteinExistence type="predicted"/>
<sequence length="415" mass="47244">MGRHDTDHHRDMSFPTGDDFTIVPPDDSETARGEYVVQFTGSDAATPGPPAPGSSTPLPASPSPPRPLRNRPEIQQSDPHERLPYNPNMQEQHTHRLGQGQGSGRNLLALFGNDNVPRTRYPLQVERGRRARYHHPGYPEAQAIIPAGLSLGEICRLYPNHVWGSLLRIYMAEGWGGRRIWRYLPLNARVNTGNRPWNNIQQAIGRELDKMVEEDAGVKRVIIKRGGSGPGPNPKSSPSPPSPPQVDETGLSLDQLQQISRLEVSRQEGILQEIIQIRHPSLNNDQLLGRARHEWRNTLDLWSREFRNALAEDSGGQENMTQDVIALIREAWQFRNVPQEYGTLQIYEARATWEAWRLYLATIQTWTKRWEQARTQELATWPRQNWMQSDNSNSPGLVPWTMTGKCKVAEKRKRT</sequence>
<evidence type="ECO:0000313" key="3">
    <source>
        <dbReference type="Proteomes" id="UP000053617"/>
    </source>
</evidence>
<dbReference type="STRING" id="1442369.A0A0D2IPV2"/>
<protein>
    <submittedName>
        <fullName evidence="2">Uncharacterized protein</fullName>
    </submittedName>
</protein>
<dbReference type="OrthoDB" id="4160923at2759"/>
<organism evidence="2 3">
    <name type="scientific">Rhinocladiella mackenziei CBS 650.93</name>
    <dbReference type="NCBI Taxonomy" id="1442369"/>
    <lineage>
        <taxon>Eukaryota</taxon>
        <taxon>Fungi</taxon>
        <taxon>Dikarya</taxon>
        <taxon>Ascomycota</taxon>
        <taxon>Pezizomycotina</taxon>
        <taxon>Eurotiomycetes</taxon>
        <taxon>Chaetothyriomycetidae</taxon>
        <taxon>Chaetothyriales</taxon>
        <taxon>Herpotrichiellaceae</taxon>
        <taxon>Rhinocladiella</taxon>
    </lineage>
</organism>
<evidence type="ECO:0000256" key="1">
    <source>
        <dbReference type="SAM" id="MobiDB-lite"/>
    </source>
</evidence>
<dbReference type="EMBL" id="KN847478">
    <property type="protein sequence ID" value="KIX05216.1"/>
    <property type="molecule type" value="Genomic_DNA"/>
</dbReference>
<dbReference type="VEuPathDB" id="FungiDB:Z518_06088"/>
<dbReference type="AlphaFoldDB" id="A0A0D2IPV2"/>
<feature type="compositionally biased region" description="Basic and acidic residues" evidence="1">
    <location>
        <begin position="1"/>
        <end position="12"/>
    </location>
</feature>
<gene>
    <name evidence="2" type="ORF">Z518_06088</name>
</gene>
<feature type="compositionally biased region" description="Pro residues" evidence="1">
    <location>
        <begin position="231"/>
        <end position="244"/>
    </location>
</feature>
<dbReference type="GeneID" id="25294159"/>
<keyword evidence="3" id="KW-1185">Reference proteome</keyword>
<name>A0A0D2IPV2_9EURO</name>
<accession>A0A0D2IPV2</accession>
<evidence type="ECO:0000313" key="2">
    <source>
        <dbReference type="EMBL" id="KIX05216.1"/>
    </source>
</evidence>